<reference evidence="4" key="1">
    <citation type="journal article" date="2019" name="Int. J. Syst. Evol. Microbiol.">
        <title>The Global Catalogue of Microorganisms (GCM) 10K type strain sequencing project: providing services to taxonomists for standard genome sequencing and annotation.</title>
        <authorList>
            <consortium name="The Broad Institute Genomics Platform"/>
            <consortium name="The Broad Institute Genome Sequencing Center for Infectious Disease"/>
            <person name="Wu L."/>
            <person name="Ma J."/>
        </authorList>
    </citation>
    <scope>NUCLEOTIDE SEQUENCE [LARGE SCALE GENOMIC DNA]</scope>
    <source>
        <strain evidence="4">JCM 18127</strain>
    </source>
</reference>
<feature type="domain" description="SGNH" evidence="2">
    <location>
        <begin position="101"/>
        <end position="340"/>
    </location>
</feature>
<dbReference type="Pfam" id="PF19040">
    <property type="entry name" value="SGNH"/>
    <property type="match status" value="1"/>
</dbReference>
<evidence type="ECO:0000256" key="1">
    <source>
        <dbReference type="SAM" id="MobiDB-lite"/>
    </source>
</evidence>
<accession>A0ABP8WC57</accession>
<name>A0ABP8WC57_9ACTN</name>
<sequence>MDSPHRRLVRLVVESVAGVLAAGLLTTTGPLGASPVSGPDTPDAAGGPGSVATASAPADALAAALAEPELPPVRPLPRTSDVVALPETCATRTERVPQQAMICYLTPFLEDRPTVFLWGDSHAWMLVPALRAAATGRDVNLVLSTFGGCPAMDPGLTPDDLTRLGRCGLNAYLGLRFVDRMRQGTQPLKVVIAGNWEMYQRAIGLIDLGREPGEGRASYAFAQAAILREGGPALARQLAAWDVDVDVVGQVARPPARPGPCAQGRDPFRCAFPRGEAFFFERATVDWLGEMFAPLAAQGGLRYIDLNESLCSPYLCRGVVDGIATYLDNSHLTAALTRHLGWYLVPSVADVAAPGPVRTGPGAPGTSGGCEPAVTC</sequence>
<evidence type="ECO:0000259" key="2">
    <source>
        <dbReference type="Pfam" id="PF19040"/>
    </source>
</evidence>
<comment type="caution">
    <text evidence="3">The sequence shown here is derived from an EMBL/GenBank/DDBJ whole genome shotgun (WGS) entry which is preliminary data.</text>
</comment>
<dbReference type="InterPro" id="IPR043968">
    <property type="entry name" value="SGNH"/>
</dbReference>
<organism evidence="3 4">
    <name type="scientific">Nocardioides nanhaiensis</name>
    <dbReference type="NCBI Taxonomy" id="1476871"/>
    <lineage>
        <taxon>Bacteria</taxon>
        <taxon>Bacillati</taxon>
        <taxon>Actinomycetota</taxon>
        <taxon>Actinomycetes</taxon>
        <taxon>Propionibacteriales</taxon>
        <taxon>Nocardioidaceae</taxon>
        <taxon>Nocardioides</taxon>
    </lineage>
</organism>
<feature type="region of interest" description="Disordered" evidence="1">
    <location>
        <begin position="30"/>
        <end position="53"/>
    </location>
</feature>
<proteinExistence type="predicted"/>
<protein>
    <recommendedName>
        <fullName evidence="2">SGNH domain-containing protein</fullName>
    </recommendedName>
</protein>
<gene>
    <name evidence="3" type="ORF">GCM10023226_25270</name>
</gene>
<keyword evidence="4" id="KW-1185">Reference proteome</keyword>
<evidence type="ECO:0000313" key="3">
    <source>
        <dbReference type="EMBL" id="GAA4686420.1"/>
    </source>
</evidence>
<evidence type="ECO:0000313" key="4">
    <source>
        <dbReference type="Proteomes" id="UP001500621"/>
    </source>
</evidence>
<dbReference type="Proteomes" id="UP001500621">
    <property type="component" value="Unassembled WGS sequence"/>
</dbReference>
<dbReference type="EMBL" id="BAABIM010000002">
    <property type="protein sequence ID" value="GAA4686420.1"/>
    <property type="molecule type" value="Genomic_DNA"/>
</dbReference>
<dbReference type="RefSeq" id="WP_345266317.1">
    <property type="nucleotide sequence ID" value="NZ_BAABIM010000002.1"/>
</dbReference>